<comment type="caution">
    <text evidence="1">The sequence shown here is derived from an EMBL/GenBank/DDBJ whole genome shotgun (WGS) entry which is preliminary data.</text>
</comment>
<dbReference type="EMBL" id="JAXIVS010000010">
    <property type="protein sequence ID" value="MDY7230179.1"/>
    <property type="molecule type" value="Genomic_DNA"/>
</dbReference>
<dbReference type="RefSeq" id="WP_321548901.1">
    <property type="nucleotide sequence ID" value="NZ_JAXIVS010000010.1"/>
</dbReference>
<accession>A0ABU5H9M1</accession>
<proteinExistence type="predicted"/>
<organism evidence="1 2">
    <name type="scientific">Hyalangium rubrum</name>
    <dbReference type="NCBI Taxonomy" id="3103134"/>
    <lineage>
        <taxon>Bacteria</taxon>
        <taxon>Pseudomonadati</taxon>
        <taxon>Myxococcota</taxon>
        <taxon>Myxococcia</taxon>
        <taxon>Myxococcales</taxon>
        <taxon>Cystobacterineae</taxon>
        <taxon>Archangiaceae</taxon>
        <taxon>Hyalangium</taxon>
    </lineage>
</organism>
<dbReference type="Proteomes" id="UP001291309">
    <property type="component" value="Unassembled WGS sequence"/>
</dbReference>
<protein>
    <submittedName>
        <fullName evidence="1">Uncharacterized protein</fullName>
    </submittedName>
</protein>
<sequence length="304" mass="32105">MGKERAGPMEALRNLALTLNRLAVREATSGAVRGAADGLRQELPEFDAQLRALLEDALTVLGRLVHQAAEREGQEPGAAARTLATSAMQGALEVLEQEWQDGGMPLHSFVERLNRLLDEVVAFAHSRTEEIHSPGERAQAMARGVVTAAMEGLHGAVPTFAEDARLLAPLGAEVASKVGQGLVEGVASKLQENSDPFEKLLERAGRGLVRGIAAGIREELASSPGASREALGASLETLVERSAAATVRGAGGALSQQWRRTSRELTNGALEALGTVLRRPLRVAVGAGSALVALSLLSMRWRRA</sequence>
<gene>
    <name evidence="1" type="ORF">SYV04_27535</name>
</gene>
<reference evidence="1 2" key="1">
    <citation type="submission" date="2023-12" db="EMBL/GenBank/DDBJ databases">
        <title>the genome sequence of Hyalangium sp. s54d21.</title>
        <authorList>
            <person name="Zhang X."/>
        </authorList>
    </citation>
    <scope>NUCLEOTIDE SEQUENCE [LARGE SCALE GENOMIC DNA]</scope>
    <source>
        <strain evidence="2">s54d21</strain>
    </source>
</reference>
<name>A0ABU5H9M1_9BACT</name>
<evidence type="ECO:0000313" key="2">
    <source>
        <dbReference type="Proteomes" id="UP001291309"/>
    </source>
</evidence>
<keyword evidence="2" id="KW-1185">Reference proteome</keyword>
<evidence type="ECO:0000313" key="1">
    <source>
        <dbReference type="EMBL" id="MDY7230179.1"/>
    </source>
</evidence>